<dbReference type="Pfam" id="PF13338">
    <property type="entry name" value="AbiEi_4"/>
    <property type="match status" value="1"/>
</dbReference>
<organism evidence="2 3">
    <name type="scientific">Youngiibacter fragilis 232.1</name>
    <dbReference type="NCBI Taxonomy" id="994573"/>
    <lineage>
        <taxon>Bacteria</taxon>
        <taxon>Bacillati</taxon>
        <taxon>Bacillota</taxon>
        <taxon>Clostridia</taxon>
        <taxon>Eubacteriales</taxon>
        <taxon>Clostridiaceae</taxon>
        <taxon>Youngiibacter</taxon>
    </lineage>
</organism>
<proteinExistence type="predicted"/>
<keyword evidence="3" id="KW-1185">Reference proteome</keyword>
<reference evidence="2 3" key="1">
    <citation type="journal article" date="2014" name="Genome Announc.">
        <title>Genome Sequence of Youngiibacter fragilis, the Type Strain of the Genus Youngiibacter.</title>
        <authorList>
            <person name="Wawrik C.B."/>
            <person name="Callaghan A.V."/>
            <person name="Stamps B.W."/>
            <person name="Wawrik B."/>
        </authorList>
    </citation>
    <scope>NUCLEOTIDE SEQUENCE [LARGE SCALE GENOMIC DNA]</scope>
    <source>
        <strain evidence="2 3">232.1</strain>
    </source>
</reference>
<protein>
    <submittedName>
        <fullName evidence="2">Abortive phage infection protein</fullName>
    </submittedName>
</protein>
<dbReference type="RefSeq" id="WP_023389081.1">
    <property type="nucleotide sequence ID" value="NZ_AXUN02000181.1"/>
</dbReference>
<evidence type="ECO:0000313" key="3">
    <source>
        <dbReference type="Proteomes" id="UP000017747"/>
    </source>
</evidence>
<dbReference type="AlphaFoldDB" id="V7I515"/>
<dbReference type="eggNOG" id="COG5340">
    <property type="taxonomic scope" value="Bacteria"/>
</dbReference>
<dbReference type="EMBL" id="AXUN02000181">
    <property type="protein sequence ID" value="ETA80386.1"/>
    <property type="molecule type" value="Genomic_DNA"/>
</dbReference>
<dbReference type="STRING" id="994573.T472_0211525"/>
<dbReference type="InterPro" id="IPR025159">
    <property type="entry name" value="AbiEi_N"/>
</dbReference>
<dbReference type="Proteomes" id="UP000017747">
    <property type="component" value="Unassembled WGS sequence"/>
</dbReference>
<evidence type="ECO:0000313" key="2">
    <source>
        <dbReference type="EMBL" id="ETA80386.1"/>
    </source>
</evidence>
<dbReference type="OrthoDB" id="9801429at2"/>
<feature type="domain" description="AbiEi antitoxin N-terminal" evidence="1">
    <location>
        <begin position="6"/>
        <end position="51"/>
    </location>
</feature>
<sequence length="197" mass="23033">MTGTKELREFIKNHEGIITTKEVEINGIHREYLRHLVSTGELERVAHGVYITPELWEDRMKILQLRKDKIVYSHETALFLHGLTDRDPFKYAVTVPNGYNPTKLKEDGLIVHTVKKELFDLGVCIKETIFGNKVRTYDLERTVCDIMRDRNNQDPAIVNEAIRNYLRKKDKDLNKLIKYAELLRVGNALRPYLEVIL</sequence>
<accession>V7I515</accession>
<evidence type="ECO:0000259" key="1">
    <source>
        <dbReference type="Pfam" id="PF13338"/>
    </source>
</evidence>
<gene>
    <name evidence="2" type="ORF">T472_0211525</name>
</gene>
<name>V7I515_9CLOT</name>
<comment type="caution">
    <text evidence="2">The sequence shown here is derived from an EMBL/GenBank/DDBJ whole genome shotgun (WGS) entry which is preliminary data.</text>
</comment>